<dbReference type="Proteomes" id="UP001589774">
    <property type="component" value="Unassembled WGS sequence"/>
</dbReference>
<evidence type="ECO:0000256" key="2">
    <source>
        <dbReference type="ARBA" id="ARBA00023125"/>
    </source>
</evidence>
<evidence type="ECO:0000313" key="6">
    <source>
        <dbReference type="Proteomes" id="UP001589774"/>
    </source>
</evidence>
<accession>A0ABV6HME1</accession>
<dbReference type="SMART" id="SM00345">
    <property type="entry name" value="HTH_GNTR"/>
    <property type="match status" value="1"/>
</dbReference>
<dbReference type="EMBL" id="JBHLWO010000002">
    <property type="protein sequence ID" value="MFC0320031.1"/>
    <property type="molecule type" value="Genomic_DNA"/>
</dbReference>
<organism evidence="5 6">
    <name type="scientific">Olivibacter oleidegradans</name>
    <dbReference type="NCBI Taxonomy" id="760123"/>
    <lineage>
        <taxon>Bacteria</taxon>
        <taxon>Pseudomonadati</taxon>
        <taxon>Bacteroidota</taxon>
        <taxon>Sphingobacteriia</taxon>
        <taxon>Sphingobacteriales</taxon>
        <taxon>Sphingobacteriaceae</taxon>
        <taxon>Olivibacter</taxon>
    </lineage>
</organism>
<dbReference type="SUPFAM" id="SSF46785">
    <property type="entry name" value="Winged helix' DNA-binding domain"/>
    <property type="match status" value="1"/>
</dbReference>
<dbReference type="PROSITE" id="PS50949">
    <property type="entry name" value="HTH_GNTR"/>
    <property type="match status" value="1"/>
</dbReference>
<evidence type="ECO:0000313" key="5">
    <source>
        <dbReference type="EMBL" id="MFC0320031.1"/>
    </source>
</evidence>
<sequence>MIQNMPSNRSPIFEKIHSLEKIQSLSKHEKLIQGVLDAIDDECLYANDPLPSVNTMVKELGYARETIVKAYKELIERGVIASKNRKGYFVISKNTKQKQKIALLMYAFDTFQETLYQHLKINLGDDAQVDLYFHHNNPDVFEAIFHRIVGHYGLYIIAPIPSERIKELLLSIPPFKLLIIDRLISLGKDYSYIVQEFQHTSYRIFKQLESKLSTYEEVIFFFRKDTAEPQDILKSFKKFLKETGIKGKVETSYKPGTIQKNKVYFTIHNPELYAILKDVMDKRWELGKDLGVLAHNDDVIKEILAGGITTFSTDFKKMGELAATYAKDREQIQLVIETELYQRKSL</sequence>
<dbReference type="InterPro" id="IPR036388">
    <property type="entry name" value="WH-like_DNA-bd_sf"/>
</dbReference>
<keyword evidence="3" id="KW-0804">Transcription</keyword>
<dbReference type="InterPro" id="IPR000524">
    <property type="entry name" value="Tscrpt_reg_HTH_GntR"/>
</dbReference>
<gene>
    <name evidence="5" type="ORF">ACFFI0_17035</name>
</gene>
<comment type="caution">
    <text evidence="5">The sequence shown here is derived from an EMBL/GenBank/DDBJ whole genome shotgun (WGS) entry which is preliminary data.</text>
</comment>
<name>A0ABV6HME1_9SPHI</name>
<feature type="domain" description="HTH gntR-type" evidence="4">
    <location>
        <begin position="25"/>
        <end position="93"/>
    </location>
</feature>
<keyword evidence="2" id="KW-0238">DNA-binding</keyword>
<evidence type="ECO:0000256" key="1">
    <source>
        <dbReference type="ARBA" id="ARBA00023015"/>
    </source>
</evidence>
<dbReference type="RefSeq" id="WP_242627157.1">
    <property type="nucleotide sequence ID" value="NZ_JBHLWO010000002.1"/>
</dbReference>
<reference evidence="5 6" key="1">
    <citation type="submission" date="2024-09" db="EMBL/GenBank/DDBJ databases">
        <authorList>
            <person name="Sun Q."/>
            <person name="Mori K."/>
        </authorList>
    </citation>
    <scope>NUCLEOTIDE SEQUENCE [LARGE SCALE GENOMIC DNA]</scope>
    <source>
        <strain evidence="5 6">CCM 7765</strain>
    </source>
</reference>
<dbReference type="InterPro" id="IPR028082">
    <property type="entry name" value="Peripla_BP_I"/>
</dbReference>
<dbReference type="SUPFAM" id="SSF53822">
    <property type="entry name" value="Periplasmic binding protein-like I"/>
    <property type="match status" value="1"/>
</dbReference>
<keyword evidence="1" id="KW-0805">Transcription regulation</keyword>
<keyword evidence="6" id="KW-1185">Reference proteome</keyword>
<dbReference type="CDD" id="cd07377">
    <property type="entry name" value="WHTH_GntR"/>
    <property type="match status" value="1"/>
</dbReference>
<dbReference type="Pfam" id="PF00392">
    <property type="entry name" value="GntR"/>
    <property type="match status" value="1"/>
</dbReference>
<protein>
    <submittedName>
        <fullName evidence="5">GntR family transcriptional regulator</fullName>
    </submittedName>
</protein>
<dbReference type="PANTHER" id="PTHR38445:SF10">
    <property type="entry name" value="GNTR-FAMILY TRANSCRIPTIONAL REGULATOR"/>
    <property type="match status" value="1"/>
</dbReference>
<proteinExistence type="predicted"/>
<evidence type="ECO:0000259" key="4">
    <source>
        <dbReference type="PROSITE" id="PS50949"/>
    </source>
</evidence>
<dbReference type="InterPro" id="IPR036390">
    <property type="entry name" value="WH_DNA-bd_sf"/>
</dbReference>
<evidence type="ECO:0000256" key="3">
    <source>
        <dbReference type="ARBA" id="ARBA00023163"/>
    </source>
</evidence>
<dbReference type="Gene3D" id="1.10.10.10">
    <property type="entry name" value="Winged helix-like DNA-binding domain superfamily/Winged helix DNA-binding domain"/>
    <property type="match status" value="1"/>
</dbReference>
<dbReference type="PANTHER" id="PTHR38445">
    <property type="entry name" value="HTH-TYPE TRANSCRIPTIONAL REPRESSOR YTRA"/>
    <property type="match status" value="1"/>
</dbReference>